<comment type="caution">
    <text evidence="7">The sequence shown here is derived from an EMBL/GenBank/DDBJ whole genome shotgun (WGS) entry which is preliminary data.</text>
</comment>
<evidence type="ECO:0000256" key="5">
    <source>
        <dbReference type="SAM" id="Phobius"/>
    </source>
</evidence>
<organism evidence="7 8">
    <name type="scientific">Arthrobacter horti</name>
    <dbReference type="NCBI Taxonomy" id="3068273"/>
    <lineage>
        <taxon>Bacteria</taxon>
        <taxon>Bacillati</taxon>
        <taxon>Actinomycetota</taxon>
        <taxon>Actinomycetes</taxon>
        <taxon>Micrococcales</taxon>
        <taxon>Micrococcaceae</taxon>
        <taxon>Arthrobacter</taxon>
    </lineage>
</organism>
<protein>
    <submittedName>
        <fullName evidence="7">FUSC family protein</fullName>
    </submittedName>
</protein>
<comment type="subcellular location">
    <subcellularLocation>
        <location evidence="1">Membrane</location>
        <topology evidence="1">Multi-pass membrane protein</topology>
    </subcellularLocation>
</comment>
<feature type="transmembrane region" description="Helical" evidence="5">
    <location>
        <begin position="346"/>
        <end position="364"/>
    </location>
</feature>
<feature type="transmembrane region" description="Helical" evidence="5">
    <location>
        <begin position="43"/>
        <end position="62"/>
    </location>
</feature>
<dbReference type="InterPro" id="IPR049453">
    <property type="entry name" value="Memb_transporter_dom"/>
</dbReference>
<feature type="transmembrane region" description="Helical" evidence="5">
    <location>
        <begin position="94"/>
        <end position="113"/>
    </location>
</feature>
<proteinExistence type="predicted"/>
<name>A0ABT9IPS3_9MICC</name>
<evidence type="ECO:0000256" key="1">
    <source>
        <dbReference type="ARBA" id="ARBA00004141"/>
    </source>
</evidence>
<dbReference type="EMBL" id="JAVALS010000004">
    <property type="protein sequence ID" value="MDP5227194.1"/>
    <property type="molecule type" value="Genomic_DNA"/>
</dbReference>
<keyword evidence="2 5" id="KW-0812">Transmembrane</keyword>
<gene>
    <name evidence="7" type="ORF">Q9R02_08535</name>
</gene>
<feature type="domain" description="Integral membrane bound transporter" evidence="6">
    <location>
        <begin position="239"/>
        <end position="359"/>
    </location>
</feature>
<feature type="transmembrane region" description="Helical" evidence="5">
    <location>
        <begin position="281"/>
        <end position="304"/>
    </location>
</feature>
<keyword evidence="8" id="KW-1185">Reference proteome</keyword>
<feature type="transmembrane region" description="Helical" evidence="5">
    <location>
        <begin position="316"/>
        <end position="334"/>
    </location>
</feature>
<evidence type="ECO:0000256" key="3">
    <source>
        <dbReference type="ARBA" id="ARBA00022989"/>
    </source>
</evidence>
<feature type="transmembrane region" description="Helical" evidence="5">
    <location>
        <begin position="68"/>
        <end position="87"/>
    </location>
</feature>
<sequence length="375" mass="38698">MTARKTPSGGVRTSGRWHRAVRSGVAAGQETFRGVTRWQRVEITLTRVIVSGLSLILPIAIGDATGRLPLGMLAAIGALLMSSSGHAGTLRFRLIDMGATLIVGTLAVALGAWSTGLHAVASAVVIVVAATGLAAVGGFHRTAAKISTLATVFLMIGASTGQSAPASLIAAGTAVGAVFAALLTLIGLGAGALLGLQEPVEPPPMSLGESIARWRSRMSTRQGWHYTLRLGSSLVIGELFAVGLHGAHSYWIPLTIALVVQRDHSTALLRTVQRGVGTALGVLLSALFLMPVPVWAALIAIGVIGGLRPYLRGANYAAYAVVMTPLVALFTGLGQAMTAGLLWERLIDTLIGCLIAVVVGWAAWSRLTKETAAAS</sequence>
<dbReference type="Pfam" id="PF13515">
    <property type="entry name" value="FUSC_2"/>
    <property type="match status" value="1"/>
</dbReference>
<evidence type="ECO:0000313" key="8">
    <source>
        <dbReference type="Proteomes" id="UP001232725"/>
    </source>
</evidence>
<dbReference type="Proteomes" id="UP001232725">
    <property type="component" value="Unassembled WGS sequence"/>
</dbReference>
<accession>A0ABT9IPS3</accession>
<feature type="transmembrane region" description="Helical" evidence="5">
    <location>
        <begin position="170"/>
        <end position="196"/>
    </location>
</feature>
<evidence type="ECO:0000259" key="6">
    <source>
        <dbReference type="Pfam" id="PF13515"/>
    </source>
</evidence>
<keyword evidence="3 5" id="KW-1133">Transmembrane helix</keyword>
<feature type="transmembrane region" description="Helical" evidence="5">
    <location>
        <begin position="223"/>
        <end position="244"/>
    </location>
</feature>
<dbReference type="RefSeq" id="WP_305996242.1">
    <property type="nucleotide sequence ID" value="NZ_JAVALS010000004.1"/>
</dbReference>
<reference evidence="7 8" key="1">
    <citation type="submission" date="2023-08" db="EMBL/GenBank/DDBJ databases">
        <title>Arthrobacter horti sp. nov., isolated from forest soil.</title>
        <authorList>
            <person name="Park M."/>
        </authorList>
    </citation>
    <scope>NUCLEOTIDE SEQUENCE [LARGE SCALE GENOMIC DNA]</scope>
    <source>
        <strain evidence="7 8">YJM1</strain>
    </source>
</reference>
<evidence type="ECO:0000313" key="7">
    <source>
        <dbReference type="EMBL" id="MDP5227194.1"/>
    </source>
</evidence>
<keyword evidence="4 5" id="KW-0472">Membrane</keyword>
<feature type="transmembrane region" description="Helical" evidence="5">
    <location>
        <begin position="119"/>
        <end position="139"/>
    </location>
</feature>
<feature type="transmembrane region" description="Helical" evidence="5">
    <location>
        <begin position="146"/>
        <end position="164"/>
    </location>
</feature>
<evidence type="ECO:0000256" key="2">
    <source>
        <dbReference type="ARBA" id="ARBA00022692"/>
    </source>
</evidence>
<evidence type="ECO:0000256" key="4">
    <source>
        <dbReference type="ARBA" id="ARBA00023136"/>
    </source>
</evidence>